<keyword evidence="3 7" id="KW-0547">Nucleotide-binding</keyword>
<dbReference type="AlphaFoldDB" id="A0A2T9YKQ8"/>
<dbReference type="GO" id="GO:0070681">
    <property type="term" value="P:glutaminyl-tRNAGln biosynthesis via transamidation"/>
    <property type="evidence" value="ECO:0007669"/>
    <property type="project" value="UniProtKB-UniRule"/>
</dbReference>
<evidence type="ECO:0000313" key="9">
    <source>
        <dbReference type="EMBL" id="PVU92854.1"/>
    </source>
</evidence>
<evidence type="ECO:0000256" key="5">
    <source>
        <dbReference type="ARBA" id="ARBA00022917"/>
    </source>
</evidence>
<gene>
    <name evidence="9" type="ORF">BB559_003559</name>
</gene>
<name>A0A2T9YKQ8_9FUNG</name>
<dbReference type="InterPro" id="IPR000120">
    <property type="entry name" value="Amidase"/>
</dbReference>
<dbReference type="EC" id="6.3.5.7" evidence="7"/>
<evidence type="ECO:0000256" key="6">
    <source>
        <dbReference type="ARBA" id="ARBA00047407"/>
    </source>
</evidence>
<dbReference type="InterPro" id="IPR036928">
    <property type="entry name" value="AS_sf"/>
</dbReference>
<dbReference type="InterPro" id="IPR020556">
    <property type="entry name" value="Amidase_CS"/>
</dbReference>
<protein>
    <recommendedName>
        <fullName evidence="7">Glutamyl-tRNA(Gln) amidotransferase subunit A, mitochondrial</fullName>
        <shortName evidence="7">Glu-AdT subunit A</shortName>
        <ecNumber evidence="7">6.3.5.7</ecNumber>
    </recommendedName>
</protein>
<dbReference type="Gene3D" id="3.90.1300.10">
    <property type="entry name" value="Amidase signature (AS) domain"/>
    <property type="match status" value="2"/>
</dbReference>
<keyword evidence="10" id="KW-1185">Reference proteome</keyword>
<dbReference type="EMBL" id="MBFT01000343">
    <property type="protein sequence ID" value="PVU92854.1"/>
    <property type="molecule type" value="Genomic_DNA"/>
</dbReference>
<keyword evidence="5 7" id="KW-0648">Protein biosynthesis</keyword>
<dbReference type="GO" id="GO:0030956">
    <property type="term" value="C:glutamyl-tRNA(Gln) amidotransferase complex"/>
    <property type="evidence" value="ECO:0007669"/>
    <property type="project" value="UniProtKB-UniRule"/>
</dbReference>
<dbReference type="PANTHER" id="PTHR11895:SF7">
    <property type="entry name" value="GLUTAMYL-TRNA(GLN) AMIDOTRANSFERASE SUBUNIT A, MITOCHONDRIAL"/>
    <property type="match status" value="1"/>
</dbReference>
<reference evidence="9 10" key="1">
    <citation type="journal article" date="2018" name="MBio">
        <title>Comparative Genomics Reveals the Core Gene Toolbox for the Fungus-Insect Symbiosis.</title>
        <authorList>
            <person name="Wang Y."/>
            <person name="Stata M."/>
            <person name="Wang W."/>
            <person name="Stajich J.E."/>
            <person name="White M.M."/>
            <person name="Moncalvo J.M."/>
        </authorList>
    </citation>
    <scope>NUCLEOTIDE SEQUENCE [LARGE SCALE GENOMIC DNA]</scope>
    <source>
        <strain evidence="9 10">AUS-77-4</strain>
    </source>
</reference>
<dbReference type="GO" id="GO:0050567">
    <property type="term" value="F:glutaminyl-tRNA synthase (glutamine-hydrolyzing) activity"/>
    <property type="evidence" value="ECO:0007669"/>
    <property type="project" value="UniProtKB-UniRule"/>
</dbReference>
<dbReference type="OrthoDB" id="421993at2759"/>
<feature type="domain" description="Amidase" evidence="8">
    <location>
        <begin position="241"/>
        <end position="318"/>
    </location>
</feature>
<sequence length="592" mass="64558">MLSLSKFCSSKGIKTTLTTNLNKKSNFTFRFHSTLENGVKLYQNNIKELQFQPQEFINDLSNFITLKNKRVNAVISQRKKDFILKGISKEFPSDTCKNPDSELQYKNKYTSSMTSNENLGTSSQKNINSRNPGLLMFIKDNIATTNEYTTCSSKSLENYLSPYDATVVELLEKSGAVILGKTNMDEFGMGSTSTKSVFGPVKHQMNTSDGKNLLNIISSHSADNLLNPKVISSIENDRHVQDRCAGGSSGGSAVAVASRFCNAALGSDTGGSVRLPAAWTGVVGFKPSYGKCSRHGLIAYANSLDTIGILAESVETTKREYYVTELSESVLNAWKDVADILESMGATVTQASLPNTKYGLSTYYTIISAEASSNMSRYDGIRYGHRSSGVGLDIDGHDAGSKYANTRSEGLGSEVKRRIILGNYVLSLGAYDDYYTQALKMRQLILRDFNNVFSLANPLDWALEELDSLPDENVLFNDSGVDLILMPTSVSTSPILSDNESNTKDTDSVHEYVNDAMTVPTSLAGVPTICVPVGISAKDGFPIGLQLAGQYGDDELVLEVANLLQKKLFDASKYQGLFGSDNQLSLVPKSLY</sequence>
<dbReference type="STRING" id="61424.A0A2T9YKQ8"/>
<dbReference type="HAMAP" id="MF_00120">
    <property type="entry name" value="GatA"/>
    <property type="match status" value="1"/>
</dbReference>
<dbReference type="SUPFAM" id="SSF75304">
    <property type="entry name" value="Amidase signature (AS) enzymes"/>
    <property type="match status" value="1"/>
</dbReference>
<evidence type="ECO:0000259" key="8">
    <source>
        <dbReference type="Pfam" id="PF01425"/>
    </source>
</evidence>
<evidence type="ECO:0000256" key="3">
    <source>
        <dbReference type="ARBA" id="ARBA00022741"/>
    </source>
</evidence>
<evidence type="ECO:0000313" key="10">
    <source>
        <dbReference type="Proteomes" id="UP000245699"/>
    </source>
</evidence>
<keyword evidence="7" id="KW-0496">Mitochondrion</keyword>
<dbReference type="PANTHER" id="PTHR11895">
    <property type="entry name" value="TRANSAMIDASE"/>
    <property type="match status" value="1"/>
</dbReference>
<comment type="caution">
    <text evidence="9">The sequence shown here is derived from an EMBL/GenBank/DDBJ whole genome shotgun (WGS) entry which is preliminary data.</text>
</comment>
<comment type="function">
    <text evidence="7">Allows the formation of correctly charged Gln-tRNA(Gln) through the transamidation of misacylated Glu-tRNA(Gln) in the mitochondria. The reaction takes place in the presence of glutamine and ATP through an activated gamma-phospho-Glu-tRNA(Gln).</text>
</comment>
<accession>A0A2T9YKQ8</accession>
<feature type="active site" description="Charge relay system" evidence="7">
    <location>
        <position position="248"/>
    </location>
</feature>
<proteinExistence type="inferred from homology"/>
<dbReference type="GO" id="GO:0005739">
    <property type="term" value="C:mitochondrion"/>
    <property type="evidence" value="ECO:0007669"/>
    <property type="project" value="UniProtKB-SubCell"/>
</dbReference>
<comment type="subunit">
    <text evidence="7">Subunit of the heterotrimeric GatCAB amidotransferase (AdT) complex, composed of A, B and C subunits.</text>
</comment>
<evidence type="ECO:0000256" key="2">
    <source>
        <dbReference type="ARBA" id="ARBA00022598"/>
    </source>
</evidence>
<keyword evidence="4 7" id="KW-0067">ATP-binding</keyword>
<dbReference type="GO" id="GO:0032543">
    <property type="term" value="P:mitochondrial translation"/>
    <property type="evidence" value="ECO:0007669"/>
    <property type="project" value="UniProtKB-UniRule"/>
</dbReference>
<comment type="subcellular location">
    <subcellularLocation>
        <location evidence="7">Mitochondrion</location>
    </subcellularLocation>
</comment>
<dbReference type="Pfam" id="PF01425">
    <property type="entry name" value="Amidase"/>
    <property type="match status" value="3"/>
</dbReference>
<evidence type="ECO:0000256" key="7">
    <source>
        <dbReference type="HAMAP-Rule" id="MF_03150"/>
    </source>
</evidence>
<keyword evidence="2 7" id="KW-0436">Ligase</keyword>
<dbReference type="GO" id="GO:0005524">
    <property type="term" value="F:ATP binding"/>
    <property type="evidence" value="ECO:0007669"/>
    <property type="project" value="UniProtKB-KW"/>
</dbReference>
<organism evidence="9 10">
    <name type="scientific">Furculomyces boomerangus</name>
    <dbReference type="NCBI Taxonomy" id="61424"/>
    <lineage>
        <taxon>Eukaryota</taxon>
        <taxon>Fungi</taxon>
        <taxon>Fungi incertae sedis</taxon>
        <taxon>Zoopagomycota</taxon>
        <taxon>Kickxellomycotina</taxon>
        <taxon>Harpellomycetes</taxon>
        <taxon>Harpellales</taxon>
        <taxon>Harpellaceae</taxon>
        <taxon>Furculomyces</taxon>
    </lineage>
</organism>
<feature type="domain" description="Amidase" evidence="8">
    <location>
        <begin position="320"/>
        <end position="558"/>
    </location>
</feature>
<dbReference type="InterPro" id="IPR004412">
    <property type="entry name" value="GatA"/>
</dbReference>
<evidence type="ECO:0000256" key="1">
    <source>
        <dbReference type="ARBA" id="ARBA00008069"/>
    </source>
</evidence>
<dbReference type="InterPro" id="IPR023631">
    <property type="entry name" value="Amidase_dom"/>
</dbReference>
<feature type="domain" description="Amidase" evidence="8">
    <location>
        <begin position="133"/>
        <end position="207"/>
    </location>
</feature>
<comment type="similarity">
    <text evidence="1 7">Belongs to the amidase family. GatA subfamily.</text>
</comment>
<feature type="active site" description="Charge relay system" evidence="7">
    <location>
        <position position="139"/>
    </location>
</feature>
<dbReference type="PROSITE" id="PS00571">
    <property type="entry name" value="AMIDASES"/>
    <property type="match status" value="1"/>
</dbReference>
<comment type="catalytic activity">
    <reaction evidence="6 7">
        <text>L-glutamyl-tRNA(Gln) + L-glutamine + ATP + H2O = L-glutaminyl-tRNA(Gln) + L-glutamate + ADP + phosphate + H(+)</text>
        <dbReference type="Rhea" id="RHEA:17521"/>
        <dbReference type="Rhea" id="RHEA-COMP:9681"/>
        <dbReference type="Rhea" id="RHEA-COMP:9684"/>
        <dbReference type="ChEBI" id="CHEBI:15377"/>
        <dbReference type="ChEBI" id="CHEBI:15378"/>
        <dbReference type="ChEBI" id="CHEBI:29985"/>
        <dbReference type="ChEBI" id="CHEBI:30616"/>
        <dbReference type="ChEBI" id="CHEBI:43474"/>
        <dbReference type="ChEBI" id="CHEBI:58359"/>
        <dbReference type="ChEBI" id="CHEBI:78520"/>
        <dbReference type="ChEBI" id="CHEBI:78521"/>
        <dbReference type="ChEBI" id="CHEBI:456216"/>
        <dbReference type="EC" id="6.3.5.7"/>
    </reaction>
</comment>
<evidence type="ECO:0000256" key="4">
    <source>
        <dbReference type="ARBA" id="ARBA00022840"/>
    </source>
</evidence>
<dbReference type="Proteomes" id="UP000245699">
    <property type="component" value="Unassembled WGS sequence"/>
</dbReference>
<feature type="active site" description="Acyl-ester intermediate" evidence="7">
    <location>
        <position position="272"/>
    </location>
</feature>